<dbReference type="Pfam" id="PF00364">
    <property type="entry name" value="Biotin_lipoyl"/>
    <property type="match status" value="1"/>
</dbReference>
<dbReference type="Proteomes" id="UP001295684">
    <property type="component" value="Unassembled WGS sequence"/>
</dbReference>
<accession>A0AAD1UP00</accession>
<dbReference type="GO" id="GO:0005737">
    <property type="term" value="C:cytoplasm"/>
    <property type="evidence" value="ECO:0007669"/>
    <property type="project" value="TreeGrafter"/>
</dbReference>
<feature type="domain" description="Peripheral subunit-binding (PSBD)" evidence="9">
    <location>
        <begin position="164"/>
        <end position="201"/>
    </location>
</feature>
<dbReference type="FunFam" id="3.30.559.10:FF:000007">
    <property type="entry name" value="Dihydrolipoamide acetyltransferase component of pyruvate dehydrogenase complex"/>
    <property type="match status" value="1"/>
</dbReference>
<comment type="similarity">
    <text evidence="2 6">Belongs to the 2-oxoacid dehydrogenase family.</text>
</comment>
<evidence type="ECO:0000256" key="7">
    <source>
        <dbReference type="SAM" id="MobiDB-lite"/>
    </source>
</evidence>
<dbReference type="InterPro" id="IPR023213">
    <property type="entry name" value="CAT-like_dom_sf"/>
</dbReference>
<evidence type="ECO:0000256" key="6">
    <source>
        <dbReference type="RuleBase" id="RU003423"/>
    </source>
</evidence>
<dbReference type="Gene3D" id="2.40.50.100">
    <property type="match status" value="1"/>
</dbReference>
<dbReference type="SUPFAM" id="SSF51230">
    <property type="entry name" value="Single hybrid motif"/>
    <property type="match status" value="1"/>
</dbReference>
<dbReference type="InterPro" id="IPR004167">
    <property type="entry name" value="PSBD"/>
</dbReference>
<dbReference type="Pfam" id="PF00198">
    <property type="entry name" value="2-oxoacid_dh"/>
    <property type="match status" value="1"/>
</dbReference>
<organism evidence="10 11">
    <name type="scientific">Euplotes crassus</name>
    <dbReference type="NCBI Taxonomy" id="5936"/>
    <lineage>
        <taxon>Eukaryota</taxon>
        <taxon>Sar</taxon>
        <taxon>Alveolata</taxon>
        <taxon>Ciliophora</taxon>
        <taxon>Intramacronucleata</taxon>
        <taxon>Spirotrichea</taxon>
        <taxon>Hypotrichia</taxon>
        <taxon>Euplotida</taxon>
        <taxon>Euplotidae</taxon>
        <taxon>Moneuplotes</taxon>
    </lineage>
</organism>
<evidence type="ECO:0000256" key="1">
    <source>
        <dbReference type="ARBA" id="ARBA00001938"/>
    </source>
</evidence>
<feature type="domain" description="Lipoyl-binding" evidence="8">
    <location>
        <begin position="39"/>
        <end position="114"/>
    </location>
</feature>
<reference evidence="10" key="1">
    <citation type="submission" date="2023-07" db="EMBL/GenBank/DDBJ databases">
        <authorList>
            <consortium name="AG Swart"/>
            <person name="Singh M."/>
            <person name="Singh A."/>
            <person name="Seah K."/>
            <person name="Emmerich C."/>
        </authorList>
    </citation>
    <scope>NUCLEOTIDE SEQUENCE</scope>
    <source>
        <strain evidence="10">DP1</strain>
    </source>
</reference>
<dbReference type="SUPFAM" id="SSF47005">
    <property type="entry name" value="Peripheral subunit-binding domain of 2-oxo acid dehydrogenase complex"/>
    <property type="match status" value="1"/>
</dbReference>
<proteinExistence type="inferred from homology"/>
<dbReference type="Gene3D" id="3.30.559.10">
    <property type="entry name" value="Chloramphenicol acetyltransferase-like domain"/>
    <property type="match status" value="1"/>
</dbReference>
<evidence type="ECO:0000256" key="3">
    <source>
        <dbReference type="ARBA" id="ARBA00022679"/>
    </source>
</evidence>
<name>A0AAD1UP00_EUPCR</name>
<comment type="cofactor">
    <cofactor evidence="1 6">
        <name>(R)-lipoate</name>
        <dbReference type="ChEBI" id="CHEBI:83088"/>
    </cofactor>
</comment>
<dbReference type="PROSITE" id="PS51826">
    <property type="entry name" value="PSBD"/>
    <property type="match status" value="1"/>
</dbReference>
<dbReference type="PANTHER" id="PTHR43178">
    <property type="entry name" value="DIHYDROLIPOAMIDE ACETYLTRANSFERASE COMPONENT OF PYRUVATE DEHYDROGENASE COMPLEX"/>
    <property type="match status" value="1"/>
</dbReference>
<dbReference type="Gene3D" id="4.10.320.10">
    <property type="entry name" value="E3-binding domain"/>
    <property type="match status" value="1"/>
</dbReference>
<evidence type="ECO:0000313" key="11">
    <source>
        <dbReference type="Proteomes" id="UP001295684"/>
    </source>
</evidence>
<protein>
    <recommendedName>
        <fullName evidence="6">Dihydrolipoamide acetyltransferase component of pyruvate dehydrogenase complex</fullName>
        <ecNumber evidence="6">2.3.1.-</ecNumber>
    </recommendedName>
</protein>
<dbReference type="InterPro" id="IPR011053">
    <property type="entry name" value="Single_hybrid_motif"/>
</dbReference>
<dbReference type="EC" id="2.3.1.-" evidence="6"/>
<dbReference type="InterPro" id="IPR036625">
    <property type="entry name" value="E3-bd_dom_sf"/>
</dbReference>
<dbReference type="PANTHER" id="PTHR43178:SF5">
    <property type="entry name" value="LIPOAMIDE ACYLTRANSFERASE COMPONENT OF BRANCHED-CHAIN ALPHA-KETO ACID DEHYDROGENASE COMPLEX, MITOCHONDRIAL"/>
    <property type="match status" value="1"/>
</dbReference>
<dbReference type="GO" id="GO:0016407">
    <property type="term" value="F:acetyltransferase activity"/>
    <property type="evidence" value="ECO:0007669"/>
    <property type="project" value="TreeGrafter"/>
</dbReference>
<gene>
    <name evidence="10" type="ORF">ECRASSUSDP1_LOCUS9863</name>
</gene>
<keyword evidence="11" id="KW-1185">Reference proteome</keyword>
<dbReference type="SUPFAM" id="SSF52777">
    <property type="entry name" value="CoA-dependent acyltransferases"/>
    <property type="match status" value="1"/>
</dbReference>
<evidence type="ECO:0000256" key="4">
    <source>
        <dbReference type="ARBA" id="ARBA00022823"/>
    </source>
</evidence>
<dbReference type="AlphaFoldDB" id="A0AAD1UP00"/>
<evidence type="ECO:0000259" key="9">
    <source>
        <dbReference type="PROSITE" id="PS51826"/>
    </source>
</evidence>
<dbReference type="InterPro" id="IPR000089">
    <property type="entry name" value="Biotin_lipoyl"/>
</dbReference>
<dbReference type="GO" id="GO:0031405">
    <property type="term" value="F:lipoic acid binding"/>
    <property type="evidence" value="ECO:0007669"/>
    <property type="project" value="TreeGrafter"/>
</dbReference>
<dbReference type="Pfam" id="PF02817">
    <property type="entry name" value="E3_binding"/>
    <property type="match status" value="1"/>
</dbReference>
<dbReference type="PROSITE" id="PS50968">
    <property type="entry name" value="BIOTINYL_LIPOYL"/>
    <property type="match status" value="1"/>
</dbReference>
<comment type="caution">
    <text evidence="10">The sequence shown here is derived from an EMBL/GenBank/DDBJ whole genome shotgun (WGS) entry which is preliminary data.</text>
</comment>
<dbReference type="EMBL" id="CAMPGE010009703">
    <property type="protein sequence ID" value="CAI2368569.1"/>
    <property type="molecule type" value="Genomic_DNA"/>
</dbReference>
<dbReference type="InterPro" id="IPR001078">
    <property type="entry name" value="2-oxoacid_DH_actylTfrase"/>
</dbReference>
<evidence type="ECO:0000256" key="5">
    <source>
        <dbReference type="ARBA" id="ARBA00023315"/>
    </source>
</evidence>
<keyword evidence="4 6" id="KW-0450">Lipoyl</keyword>
<evidence type="ECO:0000313" key="10">
    <source>
        <dbReference type="EMBL" id="CAI2368569.1"/>
    </source>
</evidence>
<evidence type="ECO:0000259" key="8">
    <source>
        <dbReference type="PROSITE" id="PS50968"/>
    </source>
</evidence>
<feature type="region of interest" description="Disordered" evidence="7">
    <location>
        <begin position="124"/>
        <end position="149"/>
    </location>
</feature>
<keyword evidence="3 6" id="KW-0808">Transferase</keyword>
<evidence type="ECO:0000256" key="2">
    <source>
        <dbReference type="ARBA" id="ARBA00007317"/>
    </source>
</evidence>
<dbReference type="CDD" id="cd06849">
    <property type="entry name" value="lipoyl_domain"/>
    <property type="match status" value="1"/>
</dbReference>
<sequence length="464" mass="51266">MFSVLRHRQALGMARTMYKTTVSPALYSNAALARYFGQIIQIQLPDLGEGTKEATIKEWFVKKGQEIDEFEEICEVFTDKLVAQIPSTHRGVLKKIYYKDDEICQVGSTLADVEILEGDEVSTVDISQETSEEDYSSDEASAAATPADSTQVAQKIDAVGGKVLATPVTRNYAKTKGVDITQVVGSGKDGRVTNEDIDAFINKPASLPSGGRFVPQQPPLTGITEDDQVKKIGGITKGMVKTMTESLDIPFFTYQDEYDATQLIKLRKELKKTNEKLTMLPFFIKAISLSMRNSPGMNINVNPETDEDGYIKEYIIKHDHNIAVAIDSPNGLVVPILHKVQNKSILEINENILELRDKAYAGKLTREDYANGTFSVSSVGNLGGTYFVPTILRPQGAIVAIGKATKKPRYLGEVNGAHQWEPIDAINFSFSCDHRVIDGATCARFSEDIRKLIENPQNMLLNMN</sequence>
<keyword evidence="5 6" id="KW-0012">Acyltransferase</keyword>
<dbReference type="InterPro" id="IPR050743">
    <property type="entry name" value="2-oxoacid_DH_E2_comp"/>
</dbReference>